<dbReference type="RefSeq" id="XP_020075643.1">
    <property type="nucleotide sequence ID" value="XM_020221495.1"/>
</dbReference>
<keyword evidence="3 6" id="KW-1133">Transmembrane helix</keyword>
<feature type="transmembrane region" description="Helical" evidence="6">
    <location>
        <begin position="478"/>
        <end position="497"/>
    </location>
</feature>
<dbReference type="AlphaFoldDB" id="A0A1E4RH86"/>
<dbReference type="Gene3D" id="1.20.1250.20">
    <property type="entry name" value="MFS general substrate transporter like domains"/>
    <property type="match status" value="2"/>
</dbReference>
<accession>A0A1E4RH86</accession>
<keyword evidence="8" id="KW-1185">Reference proteome</keyword>
<dbReference type="GeneID" id="30996044"/>
<protein>
    <submittedName>
        <fullName evidence="7">MFS general substrate transporter</fullName>
    </submittedName>
</protein>
<dbReference type="OrthoDB" id="410267at2759"/>
<feature type="transmembrane region" description="Helical" evidence="6">
    <location>
        <begin position="182"/>
        <end position="206"/>
    </location>
</feature>
<reference evidence="8" key="1">
    <citation type="submission" date="2016-05" db="EMBL/GenBank/DDBJ databases">
        <title>Comparative genomics of biotechnologically important yeasts.</title>
        <authorList>
            <consortium name="DOE Joint Genome Institute"/>
            <person name="Riley R."/>
            <person name="Haridas S."/>
            <person name="Wolfe K.H."/>
            <person name="Lopes M.R."/>
            <person name="Hittinger C.T."/>
            <person name="Goker M."/>
            <person name="Salamov A."/>
            <person name="Wisecaver J."/>
            <person name="Long T.M."/>
            <person name="Aerts A.L."/>
            <person name="Barry K."/>
            <person name="Choi C."/>
            <person name="Clum A."/>
            <person name="Coughlan A.Y."/>
            <person name="Deshpande S."/>
            <person name="Douglass A.P."/>
            <person name="Hanson S.J."/>
            <person name="Klenk H.-P."/>
            <person name="Labutti K."/>
            <person name="Lapidus A."/>
            <person name="Lindquist E."/>
            <person name="Lipzen A."/>
            <person name="Meier-Kolthoff J.P."/>
            <person name="Ohm R.A."/>
            <person name="Otillar R.P."/>
            <person name="Pangilinan J."/>
            <person name="Peng Y."/>
            <person name="Rokas A."/>
            <person name="Rosa C.A."/>
            <person name="Scheuner C."/>
            <person name="Sibirny A.A."/>
            <person name="Slot J.C."/>
            <person name="Stielow J.B."/>
            <person name="Sun H."/>
            <person name="Kurtzman C.P."/>
            <person name="Blackwell M."/>
            <person name="Grigoriev I.V."/>
            <person name="Jeffries T.W."/>
        </authorList>
    </citation>
    <scope>NUCLEOTIDE SEQUENCE [LARGE SCALE GENOMIC DNA]</scope>
    <source>
        <strain evidence="8">NRRL Y-1933</strain>
    </source>
</reference>
<feature type="transmembrane region" description="Helical" evidence="6">
    <location>
        <begin position="90"/>
        <end position="110"/>
    </location>
</feature>
<feature type="transmembrane region" description="Helical" evidence="6">
    <location>
        <begin position="582"/>
        <end position="603"/>
    </location>
</feature>
<dbReference type="Proteomes" id="UP000095085">
    <property type="component" value="Unassembled WGS sequence"/>
</dbReference>
<dbReference type="InterPro" id="IPR011701">
    <property type="entry name" value="MFS"/>
</dbReference>
<dbReference type="PANTHER" id="PTHR21576:SF166">
    <property type="entry name" value="ADR278WP"/>
    <property type="match status" value="1"/>
</dbReference>
<feature type="compositionally biased region" description="Polar residues" evidence="5">
    <location>
        <begin position="344"/>
        <end position="356"/>
    </location>
</feature>
<comment type="subcellular location">
    <subcellularLocation>
        <location evidence="1">Membrane</location>
        <topology evidence="1">Multi-pass membrane protein</topology>
    </subcellularLocation>
</comment>
<dbReference type="PANTHER" id="PTHR21576">
    <property type="entry name" value="UNCHARACTERIZED NODULIN-LIKE PROTEIN"/>
    <property type="match status" value="1"/>
</dbReference>
<dbReference type="Pfam" id="PF07690">
    <property type="entry name" value="MFS_1"/>
    <property type="match status" value="1"/>
</dbReference>
<feature type="transmembrane region" description="Helical" evidence="6">
    <location>
        <begin position="393"/>
        <end position="420"/>
    </location>
</feature>
<evidence type="ECO:0000313" key="7">
    <source>
        <dbReference type="EMBL" id="ODV66576.1"/>
    </source>
</evidence>
<proteinExistence type="predicted"/>
<evidence type="ECO:0000256" key="5">
    <source>
        <dbReference type="SAM" id="MobiDB-lite"/>
    </source>
</evidence>
<name>A0A1E4RH86_9ASCO</name>
<evidence type="ECO:0000313" key="8">
    <source>
        <dbReference type="Proteomes" id="UP000095085"/>
    </source>
</evidence>
<feature type="transmembrane region" description="Helical" evidence="6">
    <location>
        <begin position="503"/>
        <end position="528"/>
    </location>
</feature>
<feature type="transmembrane region" description="Helical" evidence="6">
    <location>
        <begin position="63"/>
        <end position="83"/>
    </location>
</feature>
<evidence type="ECO:0000256" key="3">
    <source>
        <dbReference type="ARBA" id="ARBA00022989"/>
    </source>
</evidence>
<dbReference type="GO" id="GO:0022857">
    <property type="term" value="F:transmembrane transporter activity"/>
    <property type="evidence" value="ECO:0007669"/>
    <property type="project" value="InterPro"/>
</dbReference>
<organism evidence="7 8">
    <name type="scientific">Hyphopichia burtonii NRRL Y-1933</name>
    <dbReference type="NCBI Taxonomy" id="984485"/>
    <lineage>
        <taxon>Eukaryota</taxon>
        <taxon>Fungi</taxon>
        <taxon>Dikarya</taxon>
        <taxon>Ascomycota</taxon>
        <taxon>Saccharomycotina</taxon>
        <taxon>Pichiomycetes</taxon>
        <taxon>Debaryomycetaceae</taxon>
        <taxon>Hyphopichia</taxon>
    </lineage>
</organism>
<feature type="transmembrane region" description="Helical" evidence="6">
    <location>
        <begin position="24"/>
        <end position="43"/>
    </location>
</feature>
<dbReference type="GO" id="GO:0000329">
    <property type="term" value="C:fungal-type vacuole membrane"/>
    <property type="evidence" value="ECO:0007669"/>
    <property type="project" value="TreeGrafter"/>
</dbReference>
<feature type="transmembrane region" description="Helical" evidence="6">
    <location>
        <begin position="540"/>
        <end position="562"/>
    </location>
</feature>
<feature type="compositionally biased region" description="Low complexity" evidence="5">
    <location>
        <begin position="300"/>
        <end position="315"/>
    </location>
</feature>
<evidence type="ECO:0000256" key="2">
    <source>
        <dbReference type="ARBA" id="ARBA00022692"/>
    </source>
</evidence>
<evidence type="ECO:0000256" key="4">
    <source>
        <dbReference type="ARBA" id="ARBA00023136"/>
    </source>
</evidence>
<feature type="compositionally biased region" description="Polar residues" evidence="5">
    <location>
        <begin position="316"/>
        <end position="335"/>
    </location>
</feature>
<feature type="transmembrane region" description="Helical" evidence="6">
    <location>
        <begin position="116"/>
        <end position="137"/>
    </location>
</feature>
<keyword evidence="4 6" id="KW-0472">Membrane</keyword>
<keyword evidence="2 6" id="KW-0812">Transmembrane</keyword>
<feature type="region of interest" description="Disordered" evidence="5">
    <location>
        <begin position="299"/>
        <end position="371"/>
    </location>
</feature>
<dbReference type="InterPro" id="IPR036259">
    <property type="entry name" value="MFS_trans_sf"/>
</dbReference>
<dbReference type="SUPFAM" id="SSF103473">
    <property type="entry name" value="MFS general substrate transporter"/>
    <property type="match status" value="2"/>
</dbReference>
<sequence length="615" mass="66360">MTPGSREVNSQTQSQNNPHIKGRMVALVASVFISLASGTPYLYGVYAPQLIQRIGLTTSDSAVIALASNLGSGVGGLPSGVFIDRYGPQLSVLMGSCFIMLGYFGLFKIYEHAVSNLLLISITMVFIGFGCITSYFATLKAAQANFPNHRGAAGAAPVSAYGLSAIVFSIIASLFFKNNTGGLLNFLSLFCGLVAFIGSWFVHVYLGHEGEEEETNKQNPSDLELGSTDAPQKSSRTSEEAALLSHKSSLNSFISTISANDESAVESSSQSPSEIYKQNTDRTLRGSFSFWGLGYRTPRSSVSSISSDLQPSVQSLRESNSQAQGSTSNQANKQLFSRDGPGTLNRTPTSSSGLNVSSALKNKPLNNNPRKKSNNPLVIIANLLTNKLFWANYMLMGSIAGVSQMYIFCIGFVATAQYNYHKNQRDIPSNNSMITQEDSAASLQALQVSIISITSFAGRLSGGFVSDHLYKKYHIQRLNLIAVTIISLTIGQVSMILNENNIHLLNLSSVIIGMSFGFIFGTYPAIIADYFGTKTFSTTWGLICTSALVFLYILNKIFGNIYDRNTNVETGICYKANGCYKGAFEISGMVCIASLIICLSIIYSQSKKIKTSPSA</sequence>
<feature type="transmembrane region" description="Helical" evidence="6">
    <location>
        <begin position="158"/>
        <end position="176"/>
    </location>
</feature>
<dbReference type="STRING" id="984485.A0A1E4RH86"/>
<gene>
    <name evidence="7" type="ORF">HYPBUDRAFT_153350</name>
</gene>
<feature type="compositionally biased region" description="Low complexity" evidence="5">
    <location>
        <begin position="357"/>
        <end position="368"/>
    </location>
</feature>
<dbReference type="EMBL" id="KV454542">
    <property type="protein sequence ID" value="ODV66576.1"/>
    <property type="molecule type" value="Genomic_DNA"/>
</dbReference>
<evidence type="ECO:0000256" key="1">
    <source>
        <dbReference type="ARBA" id="ARBA00004141"/>
    </source>
</evidence>
<evidence type="ECO:0000256" key="6">
    <source>
        <dbReference type="SAM" id="Phobius"/>
    </source>
</evidence>
<feature type="region of interest" description="Disordered" evidence="5">
    <location>
        <begin position="212"/>
        <end position="241"/>
    </location>
</feature>